<dbReference type="PRINTS" id="PR00080">
    <property type="entry name" value="SDRFAMILY"/>
</dbReference>
<evidence type="ECO:0000256" key="1">
    <source>
        <dbReference type="ARBA" id="ARBA00006484"/>
    </source>
</evidence>
<dbReference type="PANTHER" id="PTHR43639">
    <property type="entry name" value="OXIDOREDUCTASE, SHORT-CHAIN DEHYDROGENASE/REDUCTASE FAMILY (AFU_ORTHOLOGUE AFUA_5G02870)"/>
    <property type="match status" value="1"/>
</dbReference>
<dbReference type="OrthoDB" id="517007at2"/>
<dbReference type="PRINTS" id="PR00081">
    <property type="entry name" value="GDHRDH"/>
</dbReference>
<feature type="domain" description="Ketoreductase" evidence="3">
    <location>
        <begin position="7"/>
        <end position="185"/>
    </location>
</feature>
<dbReference type="Gene3D" id="3.40.50.720">
    <property type="entry name" value="NAD(P)-binding Rossmann-like Domain"/>
    <property type="match status" value="1"/>
</dbReference>
<evidence type="ECO:0000259" key="3">
    <source>
        <dbReference type="SMART" id="SM00822"/>
    </source>
</evidence>
<evidence type="ECO:0000313" key="5">
    <source>
        <dbReference type="Proteomes" id="UP000295146"/>
    </source>
</evidence>
<dbReference type="InterPro" id="IPR057326">
    <property type="entry name" value="KR_dom"/>
</dbReference>
<sequence length="247" mass="25264">MGVLDGKAALVTGGSRGIGAAIVRRLAADGAVVTFTYASSADAADKVVADVKAAGGDAIAVQADQSDLSGIDGLFERAADPTGTLDIFVCNAAQAMVKPIAEVTVEDYDQLFATNVKGPYFAIQRAGRVLPDGGRIIALSTLNTVVPGPGISLYAASKAALEQFVKIAAREYGPRAITVNTVSPGATDTDMFHDHNPPPVQDALVGITALGRIGEPAEVADVVAFLAGPDARWMTGQNLRATGGMLV</sequence>
<dbReference type="FunFam" id="3.40.50.720:FF:000084">
    <property type="entry name" value="Short-chain dehydrogenase reductase"/>
    <property type="match status" value="1"/>
</dbReference>
<dbReference type="Proteomes" id="UP000295146">
    <property type="component" value="Unassembled WGS sequence"/>
</dbReference>
<accession>A0A4R8C4I7</accession>
<name>A0A4R8C4I7_9ACTN</name>
<gene>
    <name evidence="4" type="ORF">EV653_4762</name>
</gene>
<dbReference type="InterPro" id="IPR002347">
    <property type="entry name" value="SDR_fam"/>
</dbReference>
<proteinExistence type="inferred from homology"/>
<comment type="caution">
    <text evidence="4">The sequence shown here is derived from an EMBL/GenBank/DDBJ whole genome shotgun (WGS) entry which is preliminary data.</text>
</comment>
<dbReference type="InterPro" id="IPR036291">
    <property type="entry name" value="NAD(P)-bd_dom_sf"/>
</dbReference>
<dbReference type="SUPFAM" id="SSF51735">
    <property type="entry name" value="NAD(P)-binding Rossmann-fold domains"/>
    <property type="match status" value="1"/>
</dbReference>
<dbReference type="AlphaFoldDB" id="A0A4R8C4I7"/>
<dbReference type="PANTHER" id="PTHR43639:SF1">
    <property type="entry name" value="SHORT-CHAIN DEHYDROGENASE_REDUCTASE FAMILY PROTEIN"/>
    <property type="match status" value="1"/>
</dbReference>
<dbReference type="EMBL" id="SODP01000002">
    <property type="protein sequence ID" value="TDW70706.1"/>
    <property type="molecule type" value="Genomic_DNA"/>
</dbReference>
<organism evidence="4 5">
    <name type="scientific">Kribbella pratensis</name>
    <dbReference type="NCBI Taxonomy" id="2512112"/>
    <lineage>
        <taxon>Bacteria</taxon>
        <taxon>Bacillati</taxon>
        <taxon>Actinomycetota</taxon>
        <taxon>Actinomycetes</taxon>
        <taxon>Propionibacteriales</taxon>
        <taxon>Kribbellaceae</taxon>
        <taxon>Kribbella</taxon>
    </lineage>
</organism>
<evidence type="ECO:0000313" key="4">
    <source>
        <dbReference type="EMBL" id="TDW70706.1"/>
    </source>
</evidence>
<keyword evidence="5" id="KW-1185">Reference proteome</keyword>
<dbReference type="SMART" id="SM00822">
    <property type="entry name" value="PKS_KR"/>
    <property type="match status" value="1"/>
</dbReference>
<reference evidence="4 5" key="1">
    <citation type="submission" date="2019-03" db="EMBL/GenBank/DDBJ databases">
        <title>Genomic Encyclopedia of Type Strains, Phase III (KMG-III): the genomes of soil and plant-associated and newly described type strains.</title>
        <authorList>
            <person name="Whitman W."/>
        </authorList>
    </citation>
    <scope>NUCLEOTIDE SEQUENCE [LARGE SCALE GENOMIC DNA]</scope>
    <source>
        <strain evidence="4 5">VKM Ac-2573</strain>
    </source>
</reference>
<dbReference type="Pfam" id="PF13561">
    <property type="entry name" value="adh_short_C2"/>
    <property type="match status" value="1"/>
</dbReference>
<evidence type="ECO:0000256" key="2">
    <source>
        <dbReference type="ARBA" id="ARBA00023002"/>
    </source>
</evidence>
<comment type="similarity">
    <text evidence="1">Belongs to the short-chain dehydrogenases/reductases (SDR) family.</text>
</comment>
<keyword evidence="2" id="KW-0560">Oxidoreductase</keyword>
<protein>
    <submittedName>
        <fullName evidence="4">3-oxoacyl-[acyl-carrier protein] reductase</fullName>
    </submittedName>
</protein>
<dbReference type="GO" id="GO:0016491">
    <property type="term" value="F:oxidoreductase activity"/>
    <property type="evidence" value="ECO:0007669"/>
    <property type="project" value="UniProtKB-KW"/>
</dbReference>
<dbReference type="RefSeq" id="WP_134105860.1">
    <property type="nucleotide sequence ID" value="NZ_SODP01000002.1"/>
</dbReference>